<dbReference type="InterPro" id="IPR027417">
    <property type="entry name" value="P-loop_NTPase"/>
</dbReference>
<evidence type="ECO:0000313" key="13">
    <source>
        <dbReference type="Proteomes" id="UP000078343"/>
    </source>
</evidence>
<feature type="transmembrane region" description="Helical" evidence="9">
    <location>
        <begin position="6"/>
        <end position="28"/>
    </location>
</feature>
<reference evidence="12 13" key="1">
    <citation type="submission" date="2016-04" db="EMBL/GenBank/DDBJ databases">
        <title>Draft genome of Fonsecaea erecta CBS 125763.</title>
        <authorList>
            <person name="Weiss V.A."/>
            <person name="Vicente V.A."/>
            <person name="Raittz R.T."/>
            <person name="Moreno L.F."/>
            <person name="De Souza E.M."/>
            <person name="Pedrosa F.O."/>
            <person name="Steffens M.B."/>
            <person name="Faoro H."/>
            <person name="Tadra-Sfeir M.Z."/>
            <person name="Najafzadeh M.J."/>
            <person name="Felipe M.S."/>
            <person name="Teixeira M."/>
            <person name="Sun J."/>
            <person name="Xi L."/>
            <person name="Gomes R."/>
            <person name="De Azevedo C.M."/>
            <person name="Salgado C.G."/>
            <person name="Da Silva M.B."/>
            <person name="Nascimento M.F."/>
            <person name="Queiroz-Telles F."/>
            <person name="Attili D.S."/>
            <person name="Gorbushina A."/>
        </authorList>
    </citation>
    <scope>NUCLEOTIDE SEQUENCE [LARGE SCALE GENOMIC DNA]</scope>
    <source>
        <strain evidence="12 13">CBS 125763</strain>
    </source>
</reference>
<protein>
    <recommendedName>
        <fullName evidence="14">NB-ARC domain-containing protein</fullName>
    </recommendedName>
</protein>
<dbReference type="Pfam" id="PF00931">
    <property type="entry name" value="NB-ARC"/>
    <property type="match status" value="1"/>
</dbReference>
<dbReference type="Gene3D" id="1.25.40.10">
    <property type="entry name" value="Tetratricopeptide repeat domain"/>
    <property type="match status" value="2"/>
</dbReference>
<dbReference type="GO" id="GO:0005783">
    <property type="term" value="C:endoplasmic reticulum"/>
    <property type="evidence" value="ECO:0007669"/>
    <property type="project" value="UniProtKB-SubCell"/>
</dbReference>
<keyword evidence="6" id="KW-0496">Mitochondrion</keyword>
<dbReference type="PROSITE" id="PS50005">
    <property type="entry name" value="TPR"/>
    <property type="match status" value="1"/>
</dbReference>
<evidence type="ECO:0000256" key="2">
    <source>
        <dbReference type="ARBA" id="ARBA00004240"/>
    </source>
</evidence>
<dbReference type="InterPro" id="IPR007751">
    <property type="entry name" value="DUF676_lipase-like"/>
</dbReference>
<dbReference type="InterPro" id="IPR019734">
    <property type="entry name" value="TPR_rpt"/>
</dbReference>
<dbReference type="Gene3D" id="3.40.50.300">
    <property type="entry name" value="P-loop containing nucleotide triphosphate hydrolases"/>
    <property type="match status" value="1"/>
</dbReference>
<evidence type="ECO:0000256" key="3">
    <source>
        <dbReference type="ARBA" id="ARBA00004370"/>
    </source>
</evidence>
<gene>
    <name evidence="12" type="ORF">AYL99_01981</name>
</gene>
<evidence type="ECO:0000256" key="4">
    <source>
        <dbReference type="ARBA" id="ARBA00007920"/>
    </source>
</evidence>
<dbReference type="EMBL" id="LVYI01000002">
    <property type="protein sequence ID" value="OAP62754.1"/>
    <property type="molecule type" value="Genomic_DNA"/>
</dbReference>
<keyword evidence="5" id="KW-0256">Endoplasmic reticulum</keyword>
<keyword evidence="7 9" id="KW-0472">Membrane</keyword>
<dbReference type="GO" id="GO:0043531">
    <property type="term" value="F:ADP binding"/>
    <property type="evidence" value="ECO:0007669"/>
    <property type="project" value="InterPro"/>
</dbReference>
<feature type="repeat" description="TPR" evidence="8">
    <location>
        <begin position="833"/>
        <end position="866"/>
    </location>
</feature>
<comment type="caution">
    <text evidence="12">The sequence shown here is derived from an EMBL/GenBank/DDBJ whole genome shotgun (WGS) entry which is preliminary data.</text>
</comment>
<dbReference type="SMART" id="SM00028">
    <property type="entry name" value="TPR"/>
    <property type="match status" value="4"/>
</dbReference>
<keyword evidence="9" id="KW-0812">Transmembrane</keyword>
<evidence type="ECO:0000256" key="6">
    <source>
        <dbReference type="ARBA" id="ARBA00023128"/>
    </source>
</evidence>
<accession>A0A178ZSF2</accession>
<dbReference type="InterPro" id="IPR052374">
    <property type="entry name" value="SERAC1"/>
</dbReference>
<dbReference type="RefSeq" id="XP_018696121.1">
    <property type="nucleotide sequence ID" value="XM_018833497.1"/>
</dbReference>
<dbReference type="Pfam" id="PF05057">
    <property type="entry name" value="DUF676"/>
    <property type="match status" value="1"/>
</dbReference>
<dbReference type="PANTHER" id="PTHR48182:SF2">
    <property type="entry name" value="PROTEIN SERAC1"/>
    <property type="match status" value="1"/>
</dbReference>
<sequence>MAIGARWQVVAGFAVLLAWYLYVPSFFLSRRNSVFRPKSSFGLVRVEGFGELQGSEGVDLIFVHGLGSNPDTTWRAAIPTKESQSDSRVAWDYVWWVRDLLPEDIPPAVRENVRVFHYNHDSSYLRDAPQILLTGLGETLVHDLDALLGETRQKRENRKLVFVAYSYGGLVVKQALVHASAMSNFRHISSRTTGVIFLGTPHLGSEMAYWGRTLARALKAHGSNPDLLDEINLDSSKLRDLHKNFVAIFQNSLAVVNIYETRRTVWKTWGFYWSEMTVPERSGTYAGPSDRVVNYPFALNHFELNKYATRTYEYHVLSQYILKFLQPPRQDFFSVPVALASTFTPRLLLLDEIDEAITKALRSDDSSQVVVLHGLGGAGKSQLARQVLEDHRTSFKTVLWIDASSVTTIISSFARFLNDIGIHIDVNSDAGSSLSESTTIRKVTSWVVQHHSFQRRWIFVLDGADDLSKPEIEAITPKDANGTIMITSRNPHTCSKYMTGKTCYSILVGPLHTNESVSVISRHLKLNHTSLSAEIRNLSATIGEMLGDLALAVDIAGAYMSEQFFGDAKDALEMYVSDFLEHRDYLLKRKPFLEISEYDLTVWTVWDKSLDTISRKHPDVGAERLLTFLSGFDGSNIQDELFQLARRSFADVYPPPNAGYEPVPTWLENWMGYDNNRRTEIHLREAQALLARYSLVMHVEGTWPGIKIHNLVQWRARQTDNCKYWADWSAIFLLAVAHQVTHSRVNRQLRISLLAHLSAHEKSFPGALGRTARREDIWAARFIEVLAEFMLAEGKWTDAGIMFHRAGLIRQHQQLSALPYMGNSVRRNDYDSARLLSNLGSTLLQRGRWAEGAELLERALEIQGQDLGEDNAQTLFTMSSLAEAYLRLGRGAESVQLRIHILQRHVATFGEEARQTGTSLSNLGSSYLSLGDGKAAESVLLRSIEIAIRKAGVDSEEVLTPMANLAVAYTLQDRFEEAQALSEEVIERVKKTYDDAHYLTLRCISNLAYLHHRKGQLEQAESLLRYLLEARNKMQLGNHPETLENAAALATVLYETGRTDEAMNLLAECVALSMEALGPSHPSTIKFEEALKIWQHEPTLAEDFVLGLQIVFETLEQVITYLPLRIWRFIIYLRGEQGLEELWQSLTGPHARIDP</sequence>
<dbReference type="SUPFAM" id="SSF53474">
    <property type="entry name" value="alpha/beta-Hydrolases"/>
    <property type="match status" value="1"/>
</dbReference>
<dbReference type="InterPro" id="IPR011990">
    <property type="entry name" value="TPR-like_helical_dom_sf"/>
</dbReference>
<evidence type="ECO:0000256" key="5">
    <source>
        <dbReference type="ARBA" id="ARBA00022824"/>
    </source>
</evidence>
<dbReference type="STRING" id="1367422.A0A178ZSF2"/>
<evidence type="ECO:0000256" key="9">
    <source>
        <dbReference type="SAM" id="Phobius"/>
    </source>
</evidence>
<evidence type="ECO:0000256" key="1">
    <source>
        <dbReference type="ARBA" id="ARBA00004173"/>
    </source>
</evidence>
<dbReference type="InterPro" id="IPR029058">
    <property type="entry name" value="AB_hydrolase_fold"/>
</dbReference>
<keyword evidence="8" id="KW-0802">TPR repeat</keyword>
<dbReference type="Pfam" id="PF13424">
    <property type="entry name" value="TPR_12"/>
    <property type="match status" value="2"/>
</dbReference>
<name>A0A178ZSF2_9EURO</name>
<dbReference type="SUPFAM" id="SSF52540">
    <property type="entry name" value="P-loop containing nucleoside triphosphate hydrolases"/>
    <property type="match status" value="1"/>
</dbReference>
<dbReference type="Proteomes" id="UP000078343">
    <property type="component" value="Unassembled WGS sequence"/>
</dbReference>
<evidence type="ECO:0000313" key="12">
    <source>
        <dbReference type="EMBL" id="OAP62754.1"/>
    </source>
</evidence>
<feature type="domain" description="NB-ARC" evidence="10">
    <location>
        <begin position="355"/>
        <end position="518"/>
    </location>
</feature>
<organism evidence="12 13">
    <name type="scientific">Fonsecaea erecta</name>
    <dbReference type="NCBI Taxonomy" id="1367422"/>
    <lineage>
        <taxon>Eukaryota</taxon>
        <taxon>Fungi</taxon>
        <taxon>Dikarya</taxon>
        <taxon>Ascomycota</taxon>
        <taxon>Pezizomycotina</taxon>
        <taxon>Eurotiomycetes</taxon>
        <taxon>Chaetothyriomycetidae</taxon>
        <taxon>Chaetothyriales</taxon>
        <taxon>Herpotrichiellaceae</taxon>
        <taxon>Fonsecaea</taxon>
    </lineage>
</organism>
<keyword evidence="9" id="KW-1133">Transmembrane helix</keyword>
<evidence type="ECO:0000259" key="10">
    <source>
        <dbReference type="Pfam" id="PF00931"/>
    </source>
</evidence>
<evidence type="ECO:0000256" key="8">
    <source>
        <dbReference type="PROSITE-ProRule" id="PRU00339"/>
    </source>
</evidence>
<dbReference type="Gene3D" id="3.40.50.1820">
    <property type="entry name" value="alpha/beta hydrolase"/>
    <property type="match status" value="1"/>
</dbReference>
<comment type="similarity">
    <text evidence="4">Belongs to the putative lipase ROG1 family.</text>
</comment>
<dbReference type="InterPro" id="IPR002182">
    <property type="entry name" value="NB-ARC"/>
</dbReference>
<evidence type="ECO:0000259" key="11">
    <source>
        <dbReference type="Pfam" id="PF05057"/>
    </source>
</evidence>
<dbReference type="PANTHER" id="PTHR48182">
    <property type="entry name" value="PROTEIN SERAC1"/>
    <property type="match status" value="1"/>
</dbReference>
<comment type="subcellular location">
    <subcellularLocation>
        <location evidence="2">Endoplasmic reticulum</location>
    </subcellularLocation>
    <subcellularLocation>
        <location evidence="3">Membrane</location>
    </subcellularLocation>
    <subcellularLocation>
        <location evidence="1">Mitochondrion</location>
    </subcellularLocation>
</comment>
<dbReference type="OrthoDB" id="5086500at2759"/>
<feature type="domain" description="DUF676" evidence="11">
    <location>
        <begin position="150"/>
        <end position="207"/>
    </location>
</feature>
<dbReference type="AlphaFoldDB" id="A0A178ZSF2"/>
<proteinExistence type="inferred from homology"/>
<evidence type="ECO:0008006" key="14">
    <source>
        <dbReference type="Google" id="ProtNLM"/>
    </source>
</evidence>
<keyword evidence="13" id="KW-1185">Reference proteome</keyword>
<dbReference type="Pfam" id="PF13374">
    <property type="entry name" value="TPR_10"/>
    <property type="match status" value="2"/>
</dbReference>
<evidence type="ECO:0000256" key="7">
    <source>
        <dbReference type="ARBA" id="ARBA00023136"/>
    </source>
</evidence>
<dbReference type="GO" id="GO:0016020">
    <property type="term" value="C:membrane"/>
    <property type="evidence" value="ECO:0007669"/>
    <property type="project" value="UniProtKB-SubCell"/>
</dbReference>
<dbReference type="GO" id="GO:0005739">
    <property type="term" value="C:mitochondrion"/>
    <property type="evidence" value="ECO:0007669"/>
    <property type="project" value="UniProtKB-SubCell"/>
</dbReference>
<dbReference type="GeneID" id="30006151"/>
<dbReference type="SUPFAM" id="SSF48452">
    <property type="entry name" value="TPR-like"/>
    <property type="match status" value="2"/>
</dbReference>